<dbReference type="RefSeq" id="YP_010762634.1">
    <property type="nucleotide sequence ID" value="NC_073606.1"/>
</dbReference>
<dbReference type="EMBL" id="OP784575">
    <property type="protein sequence ID" value="WBQ35248.1"/>
    <property type="molecule type" value="Genomic_DNA"/>
</dbReference>
<proteinExistence type="predicted"/>
<dbReference type="GeneID" id="80099319"/>
<reference evidence="1" key="1">
    <citation type="submission" date="2022-11" db="EMBL/GenBank/DDBJ databases">
        <authorList>
            <person name="Wang C."/>
            <person name="Zeng J."/>
            <person name="Wang X."/>
            <person name="Zhao J."/>
            <person name="Ji F."/>
            <person name="Wang M."/>
            <person name="Zuo J."/>
            <person name="Guo Z."/>
        </authorList>
    </citation>
    <scope>NUCLEOTIDE SEQUENCE</scope>
</reference>
<sequence>MKNRLTCSRHSIIMGPYQPTNPGDKTMNLQAIVNALFEAGEEFKACKRNASGSINGNSKQAVKKRLVAKLMEAGENRSDAWAMAHDLGRNYN</sequence>
<protein>
    <submittedName>
        <fullName evidence="1">Uncharacterized protein</fullName>
    </submittedName>
</protein>
<organism evidence="1 2">
    <name type="scientific">Pseudomonas phage pPA-3099-2aT.2</name>
    <dbReference type="NCBI Taxonomy" id="3003808"/>
    <lineage>
        <taxon>Viruses</taxon>
        <taxon>Duplodnaviria</taxon>
        <taxon>Heunggongvirae</taxon>
        <taxon>Uroviricota</taxon>
        <taxon>Caudoviricetes</taxon>
        <taxon>Vandenendeviridae</taxon>
        <taxon>Skurskavirinae</taxon>
        <taxon>Pakpunavirus</taxon>
        <taxon>Pakpunavirus pPA30992aT2</taxon>
    </lineage>
</organism>
<dbReference type="Proteomes" id="UP001210043">
    <property type="component" value="Segment"/>
</dbReference>
<dbReference type="KEGG" id="vg:80099319"/>
<keyword evidence="2" id="KW-1185">Reference proteome</keyword>
<name>A0AAF0AU07_9CAUD</name>
<evidence type="ECO:0000313" key="2">
    <source>
        <dbReference type="Proteomes" id="UP001210043"/>
    </source>
</evidence>
<evidence type="ECO:0000313" key="1">
    <source>
        <dbReference type="EMBL" id="WBQ35248.1"/>
    </source>
</evidence>
<accession>A0AAF0AU07</accession>